<proteinExistence type="predicted"/>
<dbReference type="InterPro" id="IPR032460">
    <property type="entry name" value="Symplekin/Pta1_N"/>
</dbReference>
<dbReference type="GO" id="GO:0005847">
    <property type="term" value="C:mRNA cleavage and polyadenylation specificity factor complex"/>
    <property type="evidence" value="ECO:0007669"/>
    <property type="project" value="TreeGrafter"/>
</dbReference>
<evidence type="ECO:0000256" key="3">
    <source>
        <dbReference type="ARBA" id="ARBA00023242"/>
    </source>
</evidence>
<accession>A0A0P1KMV4</accession>
<feature type="compositionally biased region" description="Acidic residues" evidence="4">
    <location>
        <begin position="485"/>
        <end position="495"/>
    </location>
</feature>
<organism evidence="6 7">
    <name type="scientific">Lachancea quebecensis</name>
    <dbReference type="NCBI Taxonomy" id="1654605"/>
    <lineage>
        <taxon>Eukaryota</taxon>
        <taxon>Fungi</taxon>
        <taxon>Dikarya</taxon>
        <taxon>Ascomycota</taxon>
        <taxon>Saccharomycotina</taxon>
        <taxon>Saccharomycetes</taxon>
        <taxon>Saccharomycetales</taxon>
        <taxon>Saccharomycetaceae</taxon>
        <taxon>Lachancea</taxon>
    </lineage>
</organism>
<evidence type="ECO:0000256" key="4">
    <source>
        <dbReference type="SAM" id="MobiDB-lite"/>
    </source>
</evidence>
<keyword evidence="2" id="KW-0507">mRNA processing</keyword>
<dbReference type="PANTHER" id="PTHR15245">
    <property type="entry name" value="SYMPLEKIN-RELATED"/>
    <property type="match status" value="1"/>
</dbReference>
<evidence type="ECO:0000256" key="2">
    <source>
        <dbReference type="ARBA" id="ARBA00022664"/>
    </source>
</evidence>
<feature type="domain" description="Symplekin/Pta1 N-terminal" evidence="5">
    <location>
        <begin position="87"/>
        <end position="318"/>
    </location>
</feature>
<evidence type="ECO:0000313" key="7">
    <source>
        <dbReference type="Proteomes" id="UP000236544"/>
    </source>
</evidence>
<name>A0A0P1KMV4_9SACH</name>
<dbReference type="OrthoDB" id="331600at2759"/>
<dbReference type="EMBL" id="LN890560">
    <property type="protein sequence ID" value="CUS20835.1"/>
    <property type="molecule type" value="Genomic_DNA"/>
</dbReference>
<dbReference type="PANTHER" id="PTHR15245:SF20">
    <property type="entry name" value="SYMPLEKIN"/>
    <property type="match status" value="1"/>
</dbReference>
<evidence type="ECO:0000259" key="5">
    <source>
        <dbReference type="Pfam" id="PF11935"/>
    </source>
</evidence>
<evidence type="ECO:0000313" key="6">
    <source>
        <dbReference type="EMBL" id="CUS20835.1"/>
    </source>
</evidence>
<dbReference type="Proteomes" id="UP000236544">
    <property type="component" value="Unassembled WGS sequence"/>
</dbReference>
<dbReference type="Gene3D" id="1.25.10.10">
    <property type="entry name" value="Leucine-rich Repeat Variant"/>
    <property type="match status" value="1"/>
</dbReference>
<keyword evidence="7" id="KW-1185">Reference proteome</keyword>
<evidence type="ECO:0000256" key="1">
    <source>
        <dbReference type="ARBA" id="ARBA00004123"/>
    </source>
</evidence>
<dbReference type="InterPro" id="IPR011989">
    <property type="entry name" value="ARM-like"/>
</dbReference>
<reference evidence="7" key="1">
    <citation type="submission" date="2015-10" db="EMBL/GenBank/DDBJ databases">
        <authorList>
            <person name="Devillers H."/>
        </authorList>
    </citation>
    <scope>NUCLEOTIDE SEQUENCE [LARGE SCALE GENOMIC DNA]</scope>
</reference>
<sequence length="719" mass="81884">MSSEVLQLAQARELAMDNKPGDMLPKVLDTAMALHRSSPSPSVELGRLCAKLFLDVASHEAVVSSEKPFLASQHLGELWKLCSNSKDHPTLRDGILGLSRCYDWLFDLVAKTSNKELWETLCQFRSFVLSKWKTVYPLAPSEDPLQDHSRSLGVKLATVKFISTLVIVHTPGTSGISIASVPENHPVITGKSQLESGAKKLLGLLLGYLSEEPMMVASLFIGVLNCLAFVMKRRPQATYHILGGLLRFNVDMKYQQNADSVLQYRLAKRFVERCYKVFVQFGLKSQLIKNSGNMSQYHAKLSKISQTLHIIGEETKAKGIMNFDPKQVERKMPSRERTKYVAALKTSSQNSSSRTSSTHPRVSPDMQLLTELQKYTMSKNSSSGFFNTSPIAFDNTYASVYSLMNSKHSEIDISKLSPAVMAKLCTECLYQTDTNKMISGLSIVASRYTDLMNKASQERDNKKRPLEVDTVQQSNKKREVVKQPEEEELSEDEDKQEFTLRAPAPMSEEEKKQHFVRIVNHIMAVKDSEEEPGVNNEVPDNMLHKMRLLEWDNKTSWLTLLTRLASRGVSHNEEMSNTARQAIYDYFIEDFANRVAVVIDWLSEEWYYESLNNEKCETPVYDQWSLKILDALIPFLEISHRRLFIRLVSELPRLSQEHVDKIRSLCLDPLRGSLGFQSLKFMVMFRPPVKPYIAKLLTSMKEQDESVREQCEAVLTKFY</sequence>
<comment type="subcellular location">
    <subcellularLocation>
        <location evidence="1">Nucleus</location>
    </subcellularLocation>
</comment>
<gene>
    <name evidence="6" type="ORF">LAQU0_S01e15698g</name>
</gene>
<dbReference type="Pfam" id="PF11935">
    <property type="entry name" value="SYMPK_PTA1_N"/>
    <property type="match status" value="1"/>
</dbReference>
<feature type="region of interest" description="Disordered" evidence="4">
    <location>
        <begin position="455"/>
        <end position="496"/>
    </location>
</feature>
<protein>
    <submittedName>
        <fullName evidence="6">LAQU0S01e15698g1_1</fullName>
    </submittedName>
</protein>
<dbReference type="GO" id="GO:0006397">
    <property type="term" value="P:mRNA processing"/>
    <property type="evidence" value="ECO:0007669"/>
    <property type="project" value="UniProtKB-KW"/>
</dbReference>
<dbReference type="AlphaFoldDB" id="A0A0P1KMV4"/>
<keyword evidence="3" id="KW-0539">Nucleus</keyword>
<dbReference type="InterPro" id="IPR021850">
    <property type="entry name" value="Symplekin/Pta1"/>
</dbReference>
<feature type="compositionally biased region" description="Basic and acidic residues" evidence="4">
    <location>
        <begin position="456"/>
        <end position="467"/>
    </location>
</feature>